<dbReference type="InParanoid" id="Q6R9H9"/>
<evidence type="ECO:0000313" key="1">
    <source>
        <dbReference type="EMBL" id="AAR91081.1"/>
    </source>
</evidence>
<dbReference type="HOGENOM" id="CLU_1654745_0_0_1"/>
<reference evidence="1 2" key="1">
    <citation type="journal article" date="2004" name="Plant Physiol.">
        <title>Sequence and comparative analysis of the maize NB mitochondrial genome.</title>
        <authorList>
            <person name="Clifton S.W."/>
            <person name="Minx P."/>
            <person name="Fauron C.M.-R."/>
            <person name="Gibson M."/>
            <person name="Allen J.O."/>
            <person name="Sun H."/>
            <person name="Thompson M."/>
            <person name="Barbazuk W.B."/>
            <person name="Kanuganti S."/>
            <person name="Tayloe C."/>
            <person name="Meyer L."/>
            <person name="Wilson R.K."/>
            <person name="Newton K.J."/>
        </authorList>
    </citation>
    <scope>NUCLEOTIDE SEQUENCE</scope>
    <source>
        <strain evidence="2">cv. B37N</strain>
    </source>
</reference>
<dbReference type="AlphaFoldDB" id="Q6R9H9"/>
<protein>
    <submittedName>
        <fullName evidence="1">Uncharacterized protein orf160-a</fullName>
    </submittedName>
</protein>
<dbReference type="Proteomes" id="UP000007305">
    <property type="component" value="Mitochondrion"/>
</dbReference>
<evidence type="ECO:0000313" key="2">
    <source>
        <dbReference type="Proteomes" id="UP000007305"/>
    </source>
</evidence>
<organism evidence="1 2">
    <name type="scientific">Zea mays</name>
    <name type="common">Maize</name>
    <dbReference type="NCBI Taxonomy" id="4577"/>
    <lineage>
        <taxon>Eukaryota</taxon>
        <taxon>Viridiplantae</taxon>
        <taxon>Streptophyta</taxon>
        <taxon>Embryophyta</taxon>
        <taxon>Tracheophyta</taxon>
        <taxon>Spermatophyta</taxon>
        <taxon>Magnoliopsida</taxon>
        <taxon>Liliopsida</taxon>
        <taxon>Poales</taxon>
        <taxon>Poaceae</taxon>
        <taxon>PACMAD clade</taxon>
        <taxon>Panicoideae</taxon>
        <taxon>Andropogonodae</taxon>
        <taxon>Andropogoneae</taxon>
        <taxon>Tripsacinae</taxon>
        <taxon>Zea</taxon>
    </lineage>
</organism>
<keyword evidence="2" id="KW-1185">Reference proteome</keyword>
<dbReference type="RefSeq" id="YP_588329.1">
    <property type="nucleotide sequence ID" value="NC_007982.1"/>
</dbReference>
<proteinExistence type="predicted"/>
<geneLocation type="mitochondrion" evidence="1"/>
<name>Q6R9H9_MAIZE</name>
<dbReference type="EMBL" id="AY506529">
    <property type="protein sequence ID" value="AAR91081.1"/>
    <property type="molecule type" value="Genomic_DNA"/>
</dbReference>
<dbReference type="PaxDb" id="4577-GRMZM5G822401_P01"/>
<accession>Q6R9H9</accession>
<gene>
    <name evidence="1" type="primary">orf160-a</name>
</gene>
<sequence length="160" mass="18948">MAQVYPIKKGSQELWIKNKKREVFSRTKQALLPPTPARLVGYLSIRGWVYRVPKDSGLRAAFFVSRVKDWNSWMENLPQYNVSYYAQWGLPLLYQRGFPLAHDQLSFQTVSPFIFLRPRKGFLLLVKRVFLGSSIVTALLRRQRREVFWCPHDLYTLRIK</sequence>
<dbReference type="GeneID" id="4055817"/>
<keyword evidence="1" id="KW-0496">Mitochondrion</keyword>